<accession>A0A1G4INY1</accession>
<gene>
    <name evidence="2" type="ORF">LADA_0A05138G</name>
</gene>
<dbReference type="EMBL" id="LT598460">
    <property type="protein sequence ID" value="SCU78332.1"/>
    <property type="molecule type" value="Genomic_DNA"/>
</dbReference>
<name>A0A1G4INY1_9SACH</name>
<dbReference type="OrthoDB" id="4065996at2759"/>
<dbReference type="GO" id="GO:0099617">
    <property type="term" value="C:matrix side of mitochondrial inner membrane"/>
    <property type="evidence" value="ECO:0007669"/>
    <property type="project" value="EnsemblFungi"/>
</dbReference>
<dbReference type="Proteomes" id="UP000190274">
    <property type="component" value="Chromosome A"/>
</dbReference>
<reference evidence="2 3" key="1">
    <citation type="submission" date="2016-03" db="EMBL/GenBank/DDBJ databases">
        <authorList>
            <person name="Devillers H."/>
        </authorList>
    </citation>
    <scope>NUCLEOTIDE SEQUENCE [LARGE SCALE GENOMIC DNA]</scope>
    <source>
        <strain evidence="2">CBS 10888</strain>
    </source>
</reference>
<feature type="region of interest" description="Disordered" evidence="1">
    <location>
        <begin position="92"/>
        <end position="117"/>
    </location>
</feature>
<protein>
    <submittedName>
        <fullName evidence="2">LADA_0A05138g1_1</fullName>
    </submittedName>
</protein>
<proteinExistence type="predicted"/>
<dbReference type="GO" id="GO:0097745">
    <property type="term" value="P:mitochondrial tRNA 5'-end processing"/>
    <property type="evidence" value="ECO:0007669"/>
    <property type="project" value="EnsemblFungi"/>
</dbReference>
<keyword evidence="3" id="KW-1185">Reference proteome</keyword>
<dbReference type="GO" id="GO:0007035">
    <property type="term" value="P:vacuolar acidification"/>
    <property type="evidence" value="ECO:0007669"/>
    <property type="project" value="EnsemblFungi"/>
</dbReference>
<evidence type="ECO:0000313" key="3">
    <source>
        <dbReference type="Proteomes" id="UP000190274"/>
    </source>
</evidence>
<dbReference type="AlphaFoldDB" id="A0A1G4INY1"/>
<organism evidence="2 3">
    <name type="scientific">Lachancea dasiensis</name>
    <dbReference type="NCBI Taxonomy" id="1072105"/>
    <lineage>
        <taxon>Eukaryota</taxon>
        <taxon>Fungi</taxon>
        <taxon>Dikarya</taxon>
        <taxon>Ascomycota</taxon>
        <taxon>Saccharomycotina</taxon>
        <taxon>Saccharomycetes</taxon>
        <taxon>Saccharomycetales</taxon>
        <taxon>Saccharomycetaceae</taxon>
        <taxon>Lachancea</taxon>
    </lineage>
</organism>
<sequence length="363" mass="42900">MVLHFSQIPRHRTYVLHWYRYTLRNCTKYVHSVHLQQRVRRVTKVTMLKHKSDKSSWNVYKLLRDMKRINSLLVKSKTEKVWRLLTTYMGKSSRRKKRPSPSVDFMATNKGPTQDPERVKSSKILADYLTEKQGKLQIPSNICDKYKAQLILPLALHEHALRKLQRIEFKLAAGPPKVSLNYTAAGKARIWFVRSALNKGRRQSRALGRLIRSEKRKAQKNLDYWGHCQENSYWAWHEALWENLMETGCFITGGPEQFMSWDSKSVKRVGTAECNDTLNEWLEPIKHSIAVLHTQSTTAAKYYENFKHGSVLQAQRHYFTEKALTVFMNRKRRYNKMLQEELQFTVPFFKKQNLPSIMKSYKF</sequence>
<evidence type="ECO:0000313" key="2">
    <source>
        <dbReference type="EMBL" id="SCU78332.1"/>
    </source>
</evidence>
<evidence type="ECO:0000256" key="1">
    <source>
        <dbReference type="SAM" id="MobiDB-lite"/>
    </source>
</evidence>